<evidence type="ECO:0000256" key="7">
    <source>
        <dbReference type="ARBA" id="ARBA00023065"/>
    </source>
</evidence>
<sequence length="707" mass="81003">MVDKKTFSSRCDRTSPQQMITILTYDGDQGKCAKAYVMTSDDEDFIALRPLAYQRGAKPEFVHKLSDDSDSDDKSLKDIAVEFANETTLHGVPKIIKDRSCGTRLFWSCVCLSALCMFFIQASTLMGKYLDYKKKVDIEVLDDPAPFPSISLCNIRHIDAILFEEIQGYSQQHYMKVLEVMEASKNPNYVRNKTVEEDKPFYWTSLETSINVQGYLSTKPELVKELGFDNINDIAEIMFTRETPAANIDKDKVTQFGIEAREFIITCVYSGVRCNYKDFKRFFHPFFYNCFTFNTSSVLTDNSTTGRSFSLIAFLGKMFSKDSTKLDRGDTFGDAVYNSDGLRIVIHSSNSEPDPIKDGFNIPSGFSASIGVKATRYERIDYPYGNCSEQGSLSMDNGIYDYTLISCQNLCLQREIIEHCRCTDIALPIPNNVNVSFCQDIENPPIFDCLEDKANEWKCNDAIRRSWNKFKCMRSVKGRVSITQLAKQKCRCYPPCHEITYGVFHSLTSWPSMDQTIPTMEKVITGDFMQRFTTDHERNLVWENYFPNYSNDTDLVKLYLETNNLTVQHDLTHVCASFLKDFSHVYVYIADDNVVKITESEFYSGVQLVSDIGGQLGLWVGISVVTLAELLQLCATLCGFLCKNKHSKKFKNEFRRKSIRRRQRCASVRTKRCQNHKPRSRSLSNTRENGTEIKNLLLKNKSYYVNV</sequence>
<reference evidence="12" key="1">
    <citation type="submission" date="2022-03" db="EMBL/GenBank/DDBJ databases">
        <authorList>
            <person name="Martin C."/>
        </authorList>
    </citation>
    <scope>NUCLEOTIDE SEQUENCE</scope>
</reference>
<keyword evidence="8" id="KW-0472">Membrane</keyword>
<keyword evidence="10 11" id="KW-0407">Ion channel</keyword>
<dbReference type="GO" id="GO:0015280">
    <property type="term" value="F:ligand-gated sodium channel activity"/>
    <property type="evidence" value="ECO:0007669"/>
    <property type="project" value="TreeGrafter"/>
</dbReference>
<dbReference type="EMBL" id="CAIIXF020000009">
    <property type="protein sequence ID" value="CAH1795513.1"/>
    <property type="molecule type" value="Genomic_DNA"/>
</dbReference>
<keyword evidence="9 11" id="KW-0739">Sodium transport</keyword>
<dbReference type="OrthoDB" id="6021021at2759"/>
<dbReference type="InterPro" id="IPR020903">
    <property type="entry name" value="ENaC_CS"/>
</dbReference>
<dbReference type="AlphaFoldDB" id="A0A8J1U6U1"/>
<protein>
    <submittedName>
        <fullName evidence="12">Uncharacterized protein</fullName>
    </submittedName>
</protein>
<evidence type="ECO:0000256" key="1">
    <source>
        <dbReference type="ARBA" id="ARBA00004141"/>
    </source>
</evidence>
<comment type="similarity">
    <text evidence="11">Belongs to the amiloride-sensitive sodium channel (TC 1.A.6) family.</text>
</comment>
<evidence type="ECO:0000313" key="12">
    <source>
        <dbReference type="EMBL" id="CAH1795513.1"/>
    </source>
</evidence>
<gene>
    <name evidence="12" type="ORF">OFUS_LOCUS20044</name>
</gene>
<evidence type="ECO:0000256" key="11">
    <source>
        <dbReference type="RuleBase" id="RU000679"/>
    </source>
</evidence>
<keyword evidence="6" id="KW-0915">Sodium</keyword>
<evidence type="ECO:0000256" key="5">
    <source>
        <dbReference type="ARBA" id="ARBA00022989"/>
    </source>
</evidence>
<evidence type="ECO:0000313" key="13">
    <source>
        <dbReference type="Proteomes" id="UP000749559"/>
    </source>
</evidence>
<dbReference type="Pfam" id="PF00858">
    <property type="entry name" value="ASC"/>
    <property type="match status" value="1"/>
</dbReference>
<evidence type="ECO:0000256" key="8">
    <source>
        <dbReference type="ARBA" id="ARBA00023136"/>
    </source>
</evidence>
<keyword evidence="2 11" id="KW-0813">Transport</keyword>
<keyword evidence="3 11" id="KW-0894">Sodium channel</keyword>
<keyword evidence="13" id="KW-1185">Reference proteome</keyword>
<name>A0A8J1U6U1_OWEFU</name>
<evidence type="ECO:0000256" key="2">
    <source>
        <dbReference type="ARBA" id="ARBA00022448"/>
    </source>
</evidence>
<dbReference type="GO" id="GO:0005886">
    <property type="term" value="C:plasma membrane"/>
    <property type="evidence" value="ECO:0007669"/>
    <property type="project" value="TreeGrafter"/>
</dbReference>
<evidence type="ECO:0000256" key="4">
    <source>
        <dbReference type="ARBA" id="ARBA00022692"/>
    </source>
</evidence>
<organism evidence="12 13">
    <name type="scientific">Owenia fusiformis</name>
    <name type="common">Polychaete worm</name>
    <dbReference type="NCBI Taxonomy" id="6347"/>
    <lineage>
        <taxon>Eukaryota</taxon>
        <taxon>Metazoa</taxon>
        <taxon>Spiralia</taxon>
        <taxon>Lophotrochozoa</taxon>
        <taxon>Annelida</taxon>
        <taxon>Polychaeta</taxon>
        <taxon>Sedentaria</taxon>
        <taxon>Canalipalpata</taxon>
        <taxon>Sabellida</taxon>
        <taxon>Oweniida</taxon>
        <taxon>Oweniidae</taxon>
        <taxon>Owenia</taxon>
    </lineage>
</organism>
<dbReference type="InterPro" id="IPR001873">
    <property type="entry name" value="ENaC"/>
</dbReference>
<comment type="caution">
    <text evidence="12">The sequence shown here is derived from an EMBL/GenBank/DDBJ whole genome shotgun (WGS) entry which is preliminary data.</text>
</comment>
<dbReference type="PANTHER" id="PTHR11690:SF248">
    <property type="entry name" value="PICKPOCKET 17, ISOFORM A"/>
    <property type="match status" value="1"/>
</dbReference>
<evidence type="ECO:0000256" key="10">
    <source>
        <dbReference type="ARBA" id="ARBA00023303"/>
    </source>
</evidence>
<keyword evidence="4 11" id="KW-0812">Transmembrane</keyword>
<evidence type="ECO:0000256" key="6">
    <source>
        <dbReference type="ARBA" id="ARBA00023053"/>
    </source>
</evidence>
<proteinExistence type="inferred from homology"/>
<dbReference type="Proteomes" id="UP000749559">
    <property type="component" value="Unassembled WGS sequence"/>
</dbReference>
<dbReference type="PRINTS" id="PR01078">
    <property type="entry name" value="AMINACHANNEL"/>
</dbReference>
<dbReference type="PANTHER" id="PTHR11690">
    <property type="entry name" value="AMILORIDE-SENSITIVE SODIUM CHANNEL-RELATED"/>
    <property type="match status" value="1"/>
</dbReference>
<dbReference type="Gene3D" id="2.60.470.10">
    <property type="entry name" value="Acid-sensing ion channels like domains"/>
    <property type="match status" value="1"/>
</dbReference>
<evidence type="ECO:0000256" key="9">
    <source>
        <dbReference type="ARBA" id="ARBA00023201"/>
    </source>
</evidence>
<accession>A0A8J1U6U1</accession>
<dbReference type="PROSITE" id="PS01206">
    <property type="entry name" value="ASC"/>
    <property type="match status" value="1"/>
</dbReference>
<keyword evidence="5" id="KW-1133">Transmembrane helix</keyword>
<comment type="subcellular location">
    <subcellularLocation>
        <location evidence="1">Membrane</location>
        <topology evidence="1">Multi-pass membrane protein</topology>
    </subcellularLocation>
</comment>
<keyword evidence="7 11" id="KW-0406">Ion transport</keyword>
<dbReference type="Gene3D" id="1.10.287.770">
    <property type="entry name" value="YojJ-like"/>
    <property type="match status" value="1"/>
</dbReference>
<evidence type="ECO:0000256" key="3">
    <source>
        <dbReference type="ARBA" id="ARBA00022461"/>
    </source>
</evidence>